<proteinExistence type="predicted"/>
<feature type="compositionally biased region" description="Basic and acidic residues" evidence="1">
    <location>
        <begin position="180"/>
        <end position="189"/>
    </location>
</feature>
<dbReference type="EMBL" id="CAJNJA010023966">
    <property type="protein sequence ID" value="CAE7519439.1"/>
    <property type="molecule type" value="Genomic_DNA"/>
</dbReference>
<dbReference type="OrthoDB" id="441719at2759"/>
<dbReference type="AlphaFoldDB" id="A0A812TCJ4"/>
<feature type="compositionally biased region" description="Basic residues" evidence="1">
    <location>
        <begin position="221"/>
        <end position="232"/>
    </location>
</feature>
<keyword evidence="3" id="KW-1185">Reference proteome</keyword>
<evidence type="ECO:0000256" key="1">
    <source>
        <dbReference type="SAM" id="MobiDB-lite"/>
    </source>
</evidence>
<comment type="caution">
    <text evidence="2">The sequence shown here is derived from an EMBL/GenBank/DDBJ whole genome shotgun (WGS) entry which is preliminary data.</text>
</comment>
<feature type="compositionally biased region" description="Acidic residues" evidence="1">
    <location>
        <begin position="237"/>
        <end position="247"/>
    </location>
</feature>
<reference evidence="2" key="1">
    <citation type="submission" date="2021-02" db="EMBL/GenBank/DDBJ databases">
        <authorList>
            <person name="Dougan E. K."/>
            <person name="Rhodes N."/>
            <person name="Thang M."/>
            <person name="Chan C."/>
        </authorList>
    </citation>
    <scope>NUCLEOTIDE SEQUENCE</scope>
</reference>
<sequence length="469" mass="52159">MILDKDPKFKGKFMKACRVRAGEEDETGHEIPRPSDVMDFEETSMEVFVELGLLTEAEFDKLSGLSSVNLTGPILRAEMIELPSQFGLPKKFFLFSLEGLGCDIVHGLRRLRVSCRFGIRHEELLLLAARQLIEGQGRAVYSFHAAKQLENNPKGLTAETSFASIRTYDALKERIQKLSKDKPLSKAEAAKPPSDEESEDGTRKVQPAESSRVARGVAVQPKRKSAKGAGRKKAGDQEEVATVDGDPDQLPAALQPVVQALKQTPKCFLNCDPVRLLSGEKLMRSVDAATRLKCGYAKRVCEDMQKAKQFQHKFLSKHIDICECANALANSMENMGNRELDVCVTKLLGESIVIPWPIQVQVSARKIQFKLEELCDTQSANMAKLTDEIMDMICAWKHISHPVRHESDDDEETAKEKEMSVTWSSSRCSFDLLWMDVEGDIQDAGDLSAEAQTQLEAKSEAEGVPFVIS</sequence>
<organism evidence="2 3">
    <name type="scientific">Symbiodinium necroappetens</name>
    <dbReference type="NCBI Taxonomy" id="1628268"/>
    <lineage>
        <taxon>Eukaryota</taxon>
        <taxon>Sar</taxon>
        <taxon>Alveolata</taxon>
        <taxon>Dinophyceae</taxon>
        <taxon>Suessiales</taxon>
        <taxon>Symbiodiniaceae</taxon>
        <taxon>Symbiodinium</taxon>
    </lineage>
</organism>
<evidence type="ECO:0000313" key="3">
    <source>
        <dbReference type="Proteomes" id="UP000601435"/>
    </source>
</evidence>
<evidence type="ECO:0000313" key="2">
    <source>
        <dbReference type="EMBL" id="CAE7519439.1"/>
    </source>
</evidence>
<protein>
    <submittedName>
        <fullName evidence="2">Uncharacterized protein</fullName>
    </submittedName>
</protein>
<accession>A0A812TCJ4</accession>
<name>A0A812TCJ4_9DINO</name>
<feature type="region of interest" description="Disordered" evidence="1">
    <location>
        <begin position="180"/>
        <end position="249"/>
    </location>
</feature>
<gene>
    <name evidence="2" type="ORF">SNEC2469_LOCUS14850</name>
</gene>
<dbReference type="Proteomes" id="UP000601435">
    <property type="component" value="Unassembled WGS sequence"/>
</dbReference>